<keyword evidence="7" id="KW-0812">Transmembrane</keyword>
<evidence type="ECO:0000256" key="7">
    <source>
        <dbReference type="SAM" id="Phobius"/>
    </source>
</evidence>
<dbReference type="InterPro" id="IPR013783">
    <property type="entry name" value="Ig-like_fold"/>
</dbReference>
<keyword evidence="3" id="KW-0677">Repeat</keyword>
<feature type="chain" id="PRO_5039192326" description="Ig-like domain-containing protein" evidence="8">
    <location>
        <begin position="23"/>
        <end position="560"/>
    </location>
</feature>
<name>A0A9D3SI61_9TELE</name>
<dbReference type="Pfam" id="PF07679">
    <property type="entry name" value="I-set"/>
    <property type="match status" value="1"/>
</dbReference>
<comment type="caution">
    <text evidence="10">The sequence shown here is derived from an EMBL/GenBank/DDBJ whole genome shotgun (WGS) entry which is preliminary data.</text>
</comment>
<accession>A0A9D3SI61</accession>
<sequence length="560" mass="62722">MSMFSSTLTALLLLNQVYSALGFCVTGCSCTEDGAGRSLLCMESALGSVPENLPGDFIKIRIENSHLTEIPQRAFSTASALESLWLNFNTITLMNVKSLEGLSNLTELRLEGNKLRSVPWTAFQETPQLRILDLKHNRLDVLPEFALRHLPSLTYLDLSFNQLTVISPDVFLNWPRYQGRKHSRMKESDANVVLALHDNQWMCDCRLKGFIDFVKSVSPPIILMNSYLSCSAPKSKAGKFFHEVELRNCLKPESSTPDANVTATLGSNTTLRCIVKARPDAVVRWSYSLKAVRGFTVSQSQVNEDTIISALIIPSVRSSDHGLYKCSASNFIGNSSASIQLNVLHYNATFAMSPGFPLPSVNENIYIDIRIAKQTVYGITIEWYAATENPSETWFTIHFGRYDSPKKEALYVGPGINKYSVNDLEPATKYEVCVSLKNQSPRPEQCIVFVTGSSTNELEQRERLIHIIVIVCAMVLAVPAGMFACTTNTRISCLDRCTQICSRNQEKREAKDSQENDRQGTFDSLQAASDEGLYRDPGKERKWRRRSEDRVQKGNSAQLY</sequence>
<dbReference type="SMART" id="SM00369">
    <property type="entry name" value="LRR_TYP"/>
    <property type="match status" value="3"/>
</dbReference>
<dbReference type="InterPro" id="IPR050467">
    <property type="entry name" value="LRFN"/>
</dbReference>
<evidence type="ECO:0000256" key="1">
    <source>
        <dbReference type="ARBA" id="ARBA00022614"/>
    </source>
</evidence>
<reference evidence="10 11" key="1">
    <citation type="submission" date="2021-06" db="EMBL/GenBank/DDBJ databases">
        <title>Chromosome-level genome assembly of the red-tail catfish (Hemibagrus wyckioides).</title>
        <authorList>
            <person name="Shao F."/>
        </authorList>
    </citation>
    <scope>NUCLEOTIDE SEQUENCE [LARGE SCALE GENOMIC DNA]</scope>
    <source>
        <strain evidence="10">EC202008001</strain>
        <tissue evidence="10">Blood</tissue>
    </source>
</reference>
<dbReference type="SUPFAM" id="SSF48726">
    <property type="entry name" value="Immunoglobulin"/>
    <property type="match status" value="1"/>
</dbReference>
<dbReference type="Proteomes" id="UP000824219">
    <property type="component" value="Linkage Group LG13"/>
</dbReference>
<dbReference type="InterPro" id="IPR003598">
    <property type="entry name" value="Ig_sub2"/>
</dbReference>
<dbReference type="CDD" id="cd00063">
    <property type="entry name" value="FN3"/>
    <property type="match status" value="1"/>
</dbReference>
<feature type="region of interest" description="Disordered" evidence="6">
    <location>
        <begin position="505"/>
        <end position="560"/>
    </location>
</feature>
<dbReference type="PROSITE" id="PS51450">
    <property type="entry name" value="LRR"/>
    <property type="match status" value="2"/>
</dbReference>
<feature type="domain" description="Ig-like" evidence="9">
    <location>
        <begin position="252"/>
        <end position="342"/>
    </location>
</feature>
<dbReference type="SMART" id="SM00408">
    <property type="entry name" value="IGc2"/>
    <property type="match status" value="1"/>
</dbReference>
<keyword evidence="5" id="KW-0393">Immunoglobulin domain</keyword>
<keyword evidence="1" id="KW-0433">Leucine-rich repeat</keyword>
<evidence type="ECO:0000256" key="4">
    <source>
        <dbReference type="ARBA" id="ARBA00023157"/>
    </source>
</evidence>
<dbReference type="InterPro" id="IPR013098">
    <property type="entry name" value="Ig_I-set"/>
</dbReference>
<feature type="transmembrane region" description="Helical" evidence="7">
    <location>
        <begin position="464"/>
        <end position="486"/>
    </location>
</feature>
<dbReference type="InterPro" id="IPR007110">
    <property type="entry name" value="Ig-like_dom"/>
</dbReference>
<evidence type="ECO:0000256" key="6">
    <source>
        <dbReference type="SAM" id="MobiDB-lite"/>
    </source>
</evidence>
<keyword evidence="11" id="KW-1185">Reference proteome</keyword>
<evidence type="ECO:0000256" key="3">
    <source>
        <dbReference type="ARBA" id="ARBA00022737"/>
    </source>
</evidence>
<evidence type="ECO:0000256" key="2">
    <source>
        <dbReference type="ARBA" id="ARBA00022729"/>
    </source>
</evidence>
<keyword evidence="2 8" id="KW-0732">Signal</keyword>
<dbReference type="InterPro" id="IPR036116">
    <property type="entry name" value="FN3_sf"/>
</dbReference>
<dbReference type="SUPFAM" id="SSF49265">
    <property type="entry name" value="Fibronectin type III"/>
    <property type="match status" value="1"/>
</dbReference>
<organism evidence="10 11">
    <name type="scientific">Hemibagrus wyckioides</name>
    <dbReference type="NCBI Taxonomy" id="337641"/>
    <lineage>
        <taxon>Eukaryota</taxon>
        <taxon>Metazoa</taxon>
        <taxon>Chordata</taxon>
        <taxon>Craniata</taxon>
        <taxon>Vertebrata</taxon>
        <taxon>Euteleostomi</taxon>
        <taxon>Actinopterygii</taxon>
        <taxon>Neopterygii</taxon>
        <taxon>Teleostei</taxon>
        <taxon>Ostariophysi</taxon>
        <taxon>Siluriformes</taxon>
        <taxon>Bagridae</taxon>
        <taxon>Hemibagrus</taxon>
    </lineage>
</organism>
<dbReference type="Gene3D" id="3.80.10.10">
    <property type="entry name" value="Ribonuclease Inhibitor"/>
    <property type="match status" value="1"/>
</dbReference>
<evidence type="ECO:0000313" key="10">
    <source>
        <dbReference type="EMBL" id="KAG7324755.1"/>
    </source>
</evidence>
<keyword evidence="7" id="KW-1133">Transmembrane helix</keyword>
<dbReference type="PROSITE" id="PS50835">
    <property type="entry name" value="IG_LIKE"/>
    <property type="match status" value="1"/>
</dbReference>
<dbReference type="SMART" id="SM00364">
    <property type="entry name" value="LRR_BAC"/>
    <property type="match status" value="3"/>
</dbReference>
<dbReference type="InterPro" id="IPR003591">
    <property type="entry name" value="Leu-rich_rpt_typical-subtyp"/>
</dbReference>
<dbReference type="InterPro" id="IPR003961">
    <property type="entry name" value="FN3_dom"/>
</dbReference>
<keyword evidence="4" id="KW-1015">Disulfide bond</keyword>
<feature type="signal peptide" evidence="8">
    <location>
        <begin position="1"/>
        <end position="22"/>
    </location>
</feature>
<dbReference type="PANTHER" id="PTHR45842:SF14">
    <property type="entry name" value="LEUCINE-RICH REPEAT, IMMUNOGLOBULIN-LIKE DOMAIN AND TRANSMEMBRANE DOMAIN-CONTAINING PROTEIN 2"/>
    <property type="match status" value="1"/>
</dbReference>
<gene>
    <name evidence="10" type="ORF">KOW79_011071</name>
</gene>
<dbReference type="Gene3D" id="2.60.40.10">
    <property type="entry name" value="Immunoglobulins"/>
    <property type="match status" value="2"/>
</dbReference>
<feature type="compositionally biased region" description="Basic and acidic residues" evidence="6">
    <location>
        <begin position="532"/>
        <end position="552"/>
    </location>
</feature>
<proteinExistence type="predicted"/>
<dbReference type="OrthoDB" id="1099686at2759"/>
<dbReference type="PANTHER" id="PTHR45842">
    <property type="entry name" value="SYNAPTIC ADHESION-LIKE MOLECULE SALM"/>
    <property type="match status" value="1"/>
</dbReference>
<dbReference type="AlphaFoldDB" id="A0A9D3SI61"/>
<dbReference type="EMBL" id="JAHKSW010000013">
    <property type="protein sequence ID" value="KAG7324755.1"/>
    <property type="molecule type" value="Genomic_DNA"/>
</dbReference>
<dbReference type="SUPFAM" id="SSF52058">
    <property type="entry name" value="L domain-like"/>
    <property type="match status" value="1"/>
</dbReference>
<dbReference type="InterPro" id="IPR003599">
    <property type="entry name" value="Ig_sub"/>
</dbReference>
<evidence type="ECO:0000256" key="5">
    <source>
        <dbReference type="ARBA" id="ARBA00023319"/>
    </source>
</evidence>
<dbReference type="Pfam" id="PF13855">
    <property type="entry name" value="LRR_8"/>
    <property type="match status" value="1"/>
</dbReference>
<dbReference type="SMART" id="SM00409">
    <property type="entry name" value="IG"/>
    <property type="match status" value="1"/>
</dbReference>
<evidence type="ECO:0000313" key="11">
    <source>
        <dbReference type="Proteomes" id="UP000824219"/>
    </source>
</evidence>
<dbReference type="InterPro" id="IPR001611">
    <property type="entry name" value="Leu-rich_rpt"/>
</dbReference>
<evidence type="ECO:0000259" key="9">
    <source>
        <dbReference type="PROSITE" id="PS50835"/>
    </source>
</evidence>
<dbReference type="InterPro" id="IPR032675">
    <property type="entry name" value="LRR_dom_sf"/>
</dbReference>
<dbReference type="InterPro" id="IPR036179">
    <property type="entry name" value="Ig-like_dom_sf"/>
</dbReference>
<feature type="compositionally biased region" description="Basic and acidic residues" evidence="6">
    <location>
        <begin position="505"/>
        <end position="520"/>
    </location>
</feature>
<keyword evidence="7" id="KW-0472">Membrane</keyword>
<evidence type="ECO:0000256" key="8">
    <source>
        <dbReference type="SAM" id="SignalP"/>
    </source>
</evidence>
<protein>
    <recommendedName>
        <fullName evidence="9">Ig-like domain-containing protein</fullName>
    </recommendedName>
</protein>